<proteinExistence type="predicted"/>
<dbReference type="InterPro" id="IPR012340">
    <property type="entry name" value="NA-bd_OB-fold"/>
</dbReference>
<evidence type="ECO:0000313" key="3">
    <source>
        <dbReference type="Proteomes" id="UP001341840"/>
    </source>
</evidence>
<comment type="caution">
    <text evidence="2">The sequence shown here is derived from an EMBL/GenBank/DDBJ whole genome shotgun (WGS) entry which is preliminary data.</text>
</comment>
<keyword evidence="3" id="KW-1185">Reference proteome</keyword>
<feature type="compositionally biased region" description="Polar residues" evidence="1">
    <location>
        <begin position="378"/>
        <end position="394"/>
    </location>
</feature>
<organism evidence="2 3">
    <name type="scientific">Stylosanthes scabra</name>
    <dbReference type="NCBI Taxonomy" id="79078"/>
    <lineage>
        <taxon>Eukaryota</taxon>
        <taxon>Viridiplantae</taxon>
        <taxon>Streptophyta</taxon>
        <taxon>Embryophyta</taxon>
        <taxon>Tracheophyta</taxon>
        <taxon>Spermatophyta</taxon>
        <taxon>Magnoliopsida</taxon>
        <taxon>eudicotyledons</taxon>
        <taxon>Gunneridae</taxon>
        <taxon>Pentapetalae</taxon>
        <taxon>rosids</taxon>
        <taxon>fabids</taxon>
        <taxon>Fabales</taxon>
        <taxon>Fabaceae</taxon>
        <taxon>Papilionoideae</taxon>
        <taxon>50 kb inversion clade</taxon>
        <taxon>dalbergioids sensu lato</taxon>
        <taxon>Dalbergieae</taxon>
        <taxon>Pterocarpus clade</taxon>
        <taxon>Stylosanthes</taxon>
    </lineage>
</organism>
<sequence>MEALGHTFDEVHPSLYDLEFIVSVIRIWEAPSRLNPNETQSFEMVVLDHKRIHVGVGKGLEKNGGLIYVNLRLELLDPPIFPLNPFRFRTVAEVLDEDVVLASDTFGILHWRGGWIPRTKGSTAICLGRWWARVFHMYRTTTPNLSLLLCNTLRFLGGMVRQRFRATLSYQRISQLDSDGALNGAEEIRKGKASVITIQQVGQSTKQEDTWIAVRIAALNVQGGGYGTGLHWFDHTIVMGKREAKQLCGKPSHEVIKELPEAEDDYPPSLNKMLDRKLLIKIHVKKSNFQDGDHVYPVVKIVEYEELVEKYMGTKKPITETSVDLDTTTNASFEVQRNIVNLISDSDPHFSLDALDESASTMEDKTLTKRACSPMSLPDSTPLSLESPITQQPTFDGDHSTNRGKMSSVKKQKFQLLDED</sequence>
<accession>A0ABU6QK27</accession>
<reference evidence="2 3" key="1">
    <citation type="journal article" date="2023" name="Plants (Basel)">
        <title>Bridging the Gap: Combining Genomics and Transcriptomics Approaches to Understand Stylosanthes scabra, an Orphan Legume from the Brazilian Caatinga.</title>
        <authorList>
            <person name="Ferreira-Neto J.R.C."/>
            <person name="da Silva M.D."/>
            <person name="Binneck E."/>
            <person name="de Melo N.F."/>
            <person name="da Silva R.H."/>
            <person name="de Melo A.L.T.M."/>
            <person name="Pandolfi V."/>
            <person name="Bustamante F.O."/>
            <person name="Brasileiro-Vidal A.C."/>
            <person name="Benko-Iseppon A.M."/>
        </authorList>
    </citation>
    <scope>NUCLEOTIDE SEQUENCE [LARGE SCALE GENOMIC DNA]</scope>
    <source>
        <tissue evidence="2">Leaves</tissue>
    </source>
</reference>
<dbReference type="Proteomes" id="UP001341840">
    <property type="component" value="Unassembled WGS sequence"/>
</dbReference>
<name>A0ABU6QK27_9FABA</name>
<feature type="region of interest" description="Disordered" evidence="1">
    <location>
        <begin position="372"/>
        <end position="420"/>
    </location>
</feature>
<evidence type="ECO:0000256" key="1">
    <source>
        <dbReference type="SAM" id="MobiDB-lite"/>
    </source>
</evidence>
<gene>
    <name evidence="2" type="ORF">PIB30_057514</name>
</gene>
<evidence type="ECO:0000313" key="2">
    <source>
        <dbReference type="EMBL" id="MED6111995.1"/>
    </source>
</evidence>
<dbReference type="Gene3D" id="2.40.50.140">
    <property type="entry name" value="Nucleic acid-binding proteins"/>
    <property type="match status" value="1"/>
</dbReference>
<protein>
    <submittedName>
        <fullName evidence="2">Uncharacterized protein</fullName>
    </submittedName>
</protein>
<dbReference type="EMBL" id="JASCZI010000472">
    <property type="protein sequence ID" value="MED6111995.1"/>
    <property type="molecule type" value="Genomic_DNA"/>
</dbReference>